<evidence type="ECO:0000313" key="1">
    <source>
        <dbReference type="EMBL" id="KKR06326.1"/>
    </source>
</evidence>
<dbReference type="STRING" id="1619100.UT34_C0001G0366"/>
<comment type="caution">
    <text evidence="1">The sequence shown here is derived from an EMBL/GenBank/DDBJ whole genome shotgun (WGS) entry which is preliminary data.</text>
</comment>
<reference evidence="1 2" key="1">
    <citation type="journal article" date="2015" name="Nature">
        <title>rRNA introns, odd ribosomes, and small enigmatic genomes across a large radiation of phyla.</title>
        <authorList>
            <person name="Brown C.T."/>
            <person name="Hug L.A."/>
            <person name="Thomas B.C."/>
            <person name="Sharon I."/>
            <person name="Castelle C.J."/>
            <person name="Singh A."/>
            <person name="Wilkins M.J."/>
            <person name="Williams K.H."/>
            <person name="Banfield J.F."/>
        </authorList>
    </citation>
    <scope>NUCLEOTIDE SEQUENCE [LARGE SCALE GENOMIC DNA]</scope>
</reference>
<sequence length="105" mass="11722">MGEDRDCNKSWTEFAQTCEYLLFQVENQTHPAPLYSVLQVLLEHAPECVGGIKAQTLGGISVVAAKEGKGRIMYWELVKEMASLFTLDGRECRDIPGFTCPLEVL</sequence>
<dbReference type="AlphaFoldDB" id="A0A0G0N0G6"/>
<dbReference type="EMBL" id="LBWK01000001">
    <property type="protein sequence ID" value="KKR06326.1"/>
    <property type="molecule type" value="Genomic_DNA"/>
</dbReference>
<proteinExistence type="predicted"/>
<dbReference type="Proteomes" id="UP000034799">
    <property type="component" value="Unassembled WGS sequence"/>
</dbReference>
<name>A0A0G0N0G6_9BACT</name>
<protein>
    <submittedName>
        <fullName evidence="1">Uncharacterized protein</fullName>
    </submittedName>
</protein>
<evidence type="ECO:0000313" key="2">
    <source>
        <dbReference type="Proteomes" id="UP000034799"/>
    </source>
</evidence>
<organism evidence="1 2">
    <name type="scientific">candidate division WS6 bacterium GW2011_GWF2_39_15</name>
    <dbReference type="NCBI Taxonomy" id="1619100"/>
    <lineage>
        <taxon>Bacteria</taxon>
        <taxon>Candidatus Dojkabacteria</taxon>
    </lineage>
</organism>
<gene>
    <name evidence="1" type="ORF">UT34_C0001G0366</name>
</gene>
<accession>A0A0G0N0G6</accession>